<evidence type="ECO:0000256" key="5">
    <source>
        <dbReference type="ARBA" id="ARBA00010871"/>
    </source>
</evidence>
<keyword evidence="14 22" id="KW-0573">Peptidoglycan synthesis</keyword>
<protein>
    <recommendedName>
        <fullName evidence="19 22">D-alanine--D-alanine ligase</fullName>
        <ecNumber evidence="6 22">6.3.2.4</ecNumber>
    </recommendedName>
    <alternativeName>
        <fullName evidence="21 22">D-Ala-D-Ala ligase</fullName>
    </alternativeName>
    <alternativeName>
        <fullName evidence="20 22">D-alanylalanine synthetase</fullName>
    </alternativeName>
</protein>
<evidence type="ECO:0000313" key="29">
    <source>
        <dbReference type="Proteomes" id="UP000315343"/>
    </source>
</evidence>
<dbReference type="Pfam" id="PF07478">
    <property type="entry name" value="Dala_Dala_lig_C"/>
    <property type="match status" value="1"/>
</dbReference>
<dbReference type="FunFam" id="3.30.470.20:FF:000008">
    <property type="entry name" value="D-alanine--D-alanine ligase"/>
    <property type="match status" value="1"/>
</dbReference>
<dbReference type="Gene3D" id="3.40.50.20">
    <property type="match status" value="1"/>
</dbReference>
<feature type="binding site" evidence="24">
    <location>
        <begin position="184"/>
        <end position="186"/>
    </location>
    <ligand>
        <name>ATP</name>
        <dbReference type="ChEBI" id="CHEBI:30616"/>
    </ligand>
</feature>
<comment type="pathway">
    <text evidence="18">Glycan biosynthesis.</text>
</comment>
<keyword evidence="10 24" id="KW-0547">Nucleotide-binding</keyword>
<evidence type="ECO:0000256" key="10">
    <source>
        <dbReference type="ARBA" id="ARBA00022741"/>
    </source>
</evidence>
<dbReference type="Pfam" id="PF01820">
    <property type="entry name" value="Dala_Dala_lig_N"/>
    <property type="match status" value="1"/>
</dbReference>
<feature type="binding site" evidence="24">
    <location>
        <begin position="192"/>
        <end position="193"/>
    </location>
    <ligand>
        <name>ATP</name>
        <dbReference type="ChEBI" id="CHEBI:30616"/>
    </ligand>
</feature>
<evidence type="ECO:0000259" key="27">
    <source>
        <dbReference type="PROSITE" id="PS50975"/>
    </source>
</evidence>
<evidence type="ECO:0000256" key="12">
    <source>
        <dbReference type="ARBA" id="ARBA00022842"/>
    </source>
</evidence>
<comment type="cofactor">
    <cofactor evidence="1">
        <name>Mn(2+)</name>
        <dbReference type="ChEBI" id="CHEBI:29035"/>
    </cofactor>
</comment>
<dbReference type="NCBIfam" id="TIGR01205">
    <property type="entry name" value="D_ala_D_alaTIGR"/>
    <property type="match status" value="1"/>
</dbReference>
<evidence type="ECO:0000256" key="21">
    <source>
        <dbReference type="ARBA" id="ARBA00077154"/>
    </source>
</evidence>
<dbReference type="Gene3D" id="3.30.470.20">
    <property type="entry name" value="ATP-grasp fold, B domain"/>
    <property type="match status" value="1"/>
</dbReference>
<dbReference type="FunFam" id="3.30.1490.20:FF:000007">
    <property type="entry name" value="D-alanine--D-alanine ligase"/>
    <property type="match status" value="1"/>
</dbReference>
<dbReference type="PIRSF" id="PIRSF039102">
    <property type="entry name" value="Ddl/VanB"/>
    <property type="match status" value="1"/>
</dbReference>
<evidence type="ECO:0000256" key="15">
    <source>
        <dbReference type="ARBA" id="ARBA00023211"/>
    </source>
</evidence>
<gene>
    <name evidence="22" type="primary">ddl</name>
    <name evidence="28" type="ORF">LY60_01516</name>
</gene>
<evidence type="ECO:0000256" key="14">
    <source>
        <dbReference type="ARBA" id="ARBA00022984"/>
    </source>
</evidence>
<keyword evidence="13 22" id="KW-0133">Cell shape</keyword>
<evidence type="ECO:0000256" key="7">
    <source>
        <dbReference type="ARBA" id="ARBA00022490"/>
    </source>
</evidence>
<keyword evidence="29" id="KW-1185">Reference proteome</keyword>
<dbReference type="InterPro" id="IPR011761">
    <property type="entry name" value="ATP-grasp"/>
</dbReference>
<dbReference type="GO" id="GO:0071555">
    <property type="term" value="P:cell wall organization"/>
    <property type="evidence" value="ECO:0007669"/>
    <property type="project" value="UniProtKB-KW"/>
</dbReference>
<dbReference type="UniPathway" id="UPA00219"/>
<dbReference type="InterPro" id="IPR005905">
    <property type="entry name" value="D_ala_D_ala"/>
</dbReference>
<evidence type="ECO:0000313" key="28">
    <source>
        <dbReference type="EMBL" id="TWH81761.1"/>
    </source>
</evidence>
<evidence type="ECO:0000256" key="24">
    <source>
        <dbReference type="PIRSR" id="PIRSR039102-2"/>
    </source>
</evidence>
<dbReference type="GO" id="GO:0005829">
    <property type="term" value="C:cytosol"/>
    <property type="evidence" value="ECO:0007669"/>
    <property type="project" value="TreeGrafter"/>
</dbReference>
<keyword evidence="8 22" id="KW-0436">Ligase</keyword>
<feature type="binding site" evidence="24">
    <location>
        <position position="140"/>
    </location>
    <ligand>
        <name>ATP</name>
        <dbReference type="ChEBI" id="CHEBI:30616"/>
    </ligand>
</feature>
<dbReference type="SUPFAM" id="SSF56059">
    <property type="entry name" value="Glutathione synthetase ATP-binding domain-like"/>
    <property type="match status" value="1"/>
</dbReference>
<dbReference type="NCBIfam" id="NF002528">
    <property type="entry name" value="PRK01966.1-4"/>
    <property type="match status" value="1"/>
</dbReference>
<comment type="function">
    <text evidence="2 22">Cell wall formation.</text>
</comment>
<dbReference type="InterPro" id="IPR013815">
    <property type="entry name" value="ATP_grasp_subdomain_1"/>
</dbReference>
<feature type="binding site" evidence="25">
    <location>
        <position position="317"/>
    </location>
    <ligand>
        <name>Mg(2+)</name>
        <dbReference type="ChEBI" id="CHEBI:18420"/>
        <label>2</label>
    </ligand>
</feature>
<evidence type="ECO:0000256" key="3">
    <source>
        <dbReference type="ARBA" id="ARBA00004496"/>
    </source>
</evidence>
<feature type="binding site" evidence="24">
    <location>
        <begin position="314"/>
        <end position="315"/>
    </location>
    <ligand>
        <name>ATP</name>
        <dbReference type="ChEBI" id="CHEBI:30616"/>
    </ligand>
</feature>
<dbReference type="PROSITE" id="PS00843">
    <property type="entry name" value="DALA_DALA_LIGASE_1"/>
    <property type="match status" value="1"/>
</dbReference>
<keyword evidence="12 25" id="KW-0460">Magnesium</keyword>
<dbReference type="InterPro" id="IPR011127">
    <property type="entry name" value="Dala_Dala_lig_N"/>
</dbReference>
<sequence length="353" mass="39535">MNKTKLAILFGGKSDEYSVSLHSAAAIIKNVPEDLFDVTLIGITKDGKWLHYEGTADKVNDDTWHQEKLSPVLLSMDNNFKGLIKLDEEKGTFEKIAIDCIFPVLHGRNGEDGTIQGLCQMTGIPFVGCGMTASAVSMDKEFTHVICEMAGIMTAPFMRAVNSNKLNVKKLYEEALEKLELPMFIKPANNGSSLGISKVRNYDEFEKGIMEAFEYDDKVIIEKMIQGFEIGCAVVGNEELIIGEVDEIDTKNDFFDYVEKYSQHNSKIHCPARISDELKKEAKQIAEGTYRALGCKGLSRVDMFVTPENKIYLNEINTIPGLTDLSRYPSMLKKIGIEYKDLIVKLVELAMEK</sequence>
<dbReference type="PANTHER" id="PTHR23132">
    <property type="entry name" value="D-ALANINE--D-ALANINE LIGASE"/>
    <property type="match status" value="1"/>
</dbReference>
<keyword evidence="16 22" id="KW-0961">Cell wall biogenesis/degradation</keyword>
<name>A0A562JF10_9FIRM</name>
<feature type="active site" evidence="23">
    <location>
        <position position="326"/>
    </location>
</feature>
<feature type="binding site" evidence="24">
    <location>
        <begin position="222"/>
        <end position="229"/>
    </location>
    <ligand>
        <name>ATP</name>
        <dbReference type="ChEBI" id="CHEBI:30616"/>
    </ligand>
</feature>
<reference evidence="28 29" key="1">
    <citation type="submission" date="2019-07" db="EMBL/GenBank/DDBJ databases">
        <title>Genomic Encyclopedia of Type Strains, Phase I: the one thousand microbial genomes (KMG-I) project.</title>
        <authorList>
            <person name="Kyrpides N."/>
        </authorList>
    </citation>
    <scope>NUCLEOTIDE SEQUENCE [LARGE SCALE GENOMIC DNA]</scope>
    <source>
        <strain evidence="28 29">DSM 13558</strain>
    </source>
</reference>
<keyword evidence="11 26" id="KW-0067">ATP-binding</keyword>
<dbReference type="EMBL" id="VLKH01000003">
    <property type="protein sequence ID" value="TWH81761.1"/>
    <property type="molecule type" value="Genomic_DNA"/>
</dbReference>
<evidence type="ECO:0000256" key="19">
    <source>
        <dbReference type="ARBA" id="ARBA00068427"/>
    </source>
</evidence>
<evidence type="ECO:0000256" key="22">
    <source>
        <dbReference type="HAMAP-Rule" id="MF_00047"/>
    </source>
</evidence>
<feature type="active site" evidence="23">
    <location>
        <position position="16"/>
    </location>
</feature>
<comment type="similarity">
    <text evidence="5 22">Belongs to the D-alanine--D-alanine ligase family.</text>
</comment>
<comment type="pathway">
    <text evidence="4 22">Cell wall biogenesis; peptidoglycan biosynthesis.</text>
</comment>
<comment type="cofactor">
    <cofactor evidence="25">
        <name>Mg(2+)</name>
        <dbReference type="ChEBI" id="CHEBI:18420"/>
    </cofactor>
    <cofactor evidence="25">
        <name>Mn(2+)</name>
        <dbReference type="ChEBI" id="CHEBI:29035"/>
    </cofactor>
    <text evidence="25">Binds 2 magnesium or manganese ions per subunit.</text>
</comment>
<accession>A0A562JF10</accession>
<evidence type="ECO:0000256" key="1">
    <source>
        <dbReference type="ARBA" id="ARBA00001936"/>
    </source>
</evidence>
<evidence type="ECO:0000256" key="6">
    <source>
        <dbReference type="ARBA" id="ARBA00012216"/>
    </source>
</evidence>
<evidence type="ECO:0000256" key="8">
    <source>
        <dbReference type="ARBA" id="ARBA00022598"/>
    </source>
</evidence>
<dbReference type="InterPro" id="IPR016185">
    <property type="entry name" value="PreATP-grasp_dom_sf"/>
</dbReference>
<dbReference type="HAMAP" id="MF_00047">
    <property type="entry name" value="Dala_Dala_lig"/>
    <property type="match status" value="1"/>
</dbReference>
<evidence type="ECO:0000256" key="9">
    <source>
        <dbReference type="ARBA" id="ARBA00022723"/>
    </source>
</evidence>
<dbReference type="RefSeq" id="WP_145081969.1">
    <property type="nucleotide sequence ID" value="NZ_DAMBUX010000019.1"/>
</dbReference>
<evidence type="ECO:0000256" key="2">
    <source>
        <dbReference type="ARBA" id="ARBA00003921"/>
    </source>
</evidence>
<dbReference type="Proteomes" id="UP000315343">
    <property type="component" value="Unassembled WGS sequence"/>
</dbReference>
<dbReference type="InterPro" id="IPR011095">
    <property type="entry name" value="Dala_Dala_lig_C"/>
</dbReference>
<evidence type="ECO:0000256" key="23">
    <source>
        <dbReference type="PIRSR" id="PIRSR039102-1"/>
    </source>
</evidence>
<feature type="binding site" evidence="25">
    <location>
        <position position="302"/>
    </location>
    <ligand>
        <name>Mg(2+)</name>
        <dbReference type="ChEBI" id="CHEBI:18420"/>
        <label>1</label>
    </ligand>
</feature>
<dbReference type="AlphaFoldDB" id="A0A562JF10"/>
<evidence type="ECO:0000256" key="13">
    <source>
        <dbReference type="ARBA" id="ARBA00022960"/>
    </source>
</evidence>
<evidence type="ECO:0000256" key="16">
    <source>
        <dbReference type="ARBA" id="ARBA00023316"/>
    </source>
</evidence>
<keyword evidence="15 25" id="KW-0464">Manganese</keyword>
<dbReference type="GO" id="GO:0008360">
    <property type="term" value="P:regulation of cell shape"/>
    <property type="evidence" value="ECO:0007669"/>
    <property type="project" value="UniProtKB-KW"/>
</dbReference>
<dbReference type="GO" id="GO:0046872">
    <property type="term" value="F:metal ion binding"/>
    <property type="evidence" value="ECO:0007669"/>
    <property type="project" value="UniProtKB-KW"/>
</dbReference>
<evidence type="ECO:0000256" key="20">
    <source>
        <dbReference type="ARBA" id="ARBA00076288"/>
    </source>
</evidence>
<dbReference type="PROSITE" id="PS50975">
    <property type="entry name" value="ATP_GRASP"/>
    <property type="match status" value="1"/>
</dbReference>
<keyword evidence="7 22" id="KW-0963">Cytoplasm</keyword>
<dbReference type="EC" id="6.3.2.4" evidence="6 22"/>
<dbReference type="OrthoDB" id="9813261at2"/>
<keyword evidence="9 25" id="KW-0479">Metal-binding</keyword>
<dbReference type="PANTHER" id="PTHR23132:SF25">
    <property type="entry name" value="D-ALANINE--D-ALANINE LIGASE A"/>
    <property type="match status" value="1"/>
</dbReference>
<dbReference type="SUPFAM" id="SSF52440">
    <property type="entry name" value="PreATP-grasp domain"/>
    <property type="match status" value="1"/>
</dbReference>
<feature type="binding site" evidence="25">
    <location>
        <position position="315"/>
    </location>
    <ligand>
        <name>Mg(2+)</name>
        <dbReference type="ChEBI" id="CHEBI:18420"/>
        <label>1</label>
    </ligand>
</feature>
<dbReference type="GO" id="GO:0005524">
    <property type="term" value="F:ATP binding"/>
    <property type="evidence" value="ECO:0007669"/>
    <property type="project" value="UniProtKB-UniRule"/>
</dbReference>
<organism evidence="28 29">
    <name type="scientific">Sedimentibacter saalensis</name>
    <dbReference type="NCBI Taxonomy" id="130788"/>
    <lineage>
        <taxon>Bacteria</taxon>
        <taxon>Bacillati</taxon>
        <taxon>Bacillota</taxon>
        <taxon>Tissierellia</taxon>
        <taxon>Sedimentibacter</taxon>
    </lineage>
</organism>
<dbReference type="GO" id="GO:0009252">
    <property type="term" value="P:peptidoglycan biosynthetic process"/>
    <property type="evidence" value="ECO:0007669"/>
    <property type="project" value="UniProtKB-UniRule"/>
</dbReference>
<comment type="catalytic activity">
    <reaction evidence="17 22">
        <text>2 D-alanine + ATP = D-alanyl-D-alanine + ADP + phosphate + H(+)</text>
        <dbReference type="Rhea" id="RHEA:11224"/>
        <dbReference type="ChEBI" id="CHEBI:15378"/>
        <dbReference type="ChEBI" id="CHEBI:30616"/>
        <dbReference type="ChEBI" id="CHEBI:43474"/>
        <dbReference type="ChEBI" id="CHEBI:57416"/>
        <dbReference type="ChEBI" id="CHEBI:57822"/>
        <dbReference type="ChEBI" id="CHEBI:456216"/>
        <dbReference type="EC" id="6.3.2.4"/>
    </reaction>
</comment>
<dbReference type="Gene3D" id="3.30.1490.20">
    <property type="entry name" value="ATP-grasp fold, A domain"/>
    <property type="match status" value="1"/>
</dbReference>
<dbReference type="PROSITE" id="PS00844">
    <property type="entry name" value="DALA_DALA_LIGASE_2"/>
    <property type="match status" value="1"/>
</dbReference>
<feature type="domain" description="ATP-grasp" evidence="27">
    <location>
        <begin position="144"/>
        <end position="348"/>
    </location>
</feature>
<evidence type="ECO:0000256" key="25">
    <source>
        <dbReference type="PIRSR" id="PIRSR039102-3"/>
    </source>
</evidence>
<comment type="caution">
    <text evidence="28">The sequence shown here is derived from an EMBL/GenBank/DDBJ whole genome shotgun (WGS) entry which is preliminary data.</text>
</comment>
<dbReference type="GO" id="GO:0008716">
    <property type="term" value="F:D-alanine-D-alanine ligase activity"/>
    <property type="evidence" value="ECO:0007669"/>
    <property type="project" value="UniProtKB-UniRule"/>
</dbReference>
<dbReference type="NCBIfam" id="NF002378">
    <property type="entry name" value="PRK01372.1"/>
    <property type="match status" value="1"/>
</dbReference>
<proteinExistence type="inferred from homology"/>
<comment type="subcellular location">
    <subcellularLocation>
        <location evidence="3 22">Cytoplasm</location>
    </subcellularLocation>
</comment>
<evidence type="ECO:0000256" key="17">
    <source>
        <dbReference type="ARBA" id="ARBA00047614"/>
    </source>
</evidence>
<evidence type="ECO:0000256" key="11">
    <source>
        <dbReference type="ARBA" id="ARBA00022840"/>
    </source>
</evidence>
<evidence type="ECO:0000256" key="4">
    <source>
        <dbReference type="ARBA" id="ARBA00004752"/>
    </source>
</evidence>
<evidence type="ECO:0000256" key="18">
    <source>
        <dbReference type="ARBA" id="ARBA00060592"/>
    </source>
</evidence>
<evidence type="ECO:0000256" key="26">
    <source>
        <dbReference type="PROSITE-ProRule" id="PRU00409"/>
    </source>
</evidence>
<feature type="binding site" evidence="25">
    <location>
        <position position="315"/>
    </location>
    <ligand>
        <name>Mg(2+)</name>
        <dbReference type="ChEBI" id="CHEBI:18420"/>
        <label>2</label>
    </ligand>
</feature>
<dbReference type="InterPro" id="IPR000291">
    <property type="entry name" value="D-Ala_lig_Van_CS"/>
</dbReference>
<feature type="active site" evidence="23">
    <location>
        <position position="192"/>
    </location>
</feature>